<dbReference type="AlphaFoldDB" id="A0A5C1A3T3"/>
<protein>
    <submittedName>
        <fullName evidence="1">Uncharacterized protein</fullName>
    </submittedName>
</protein>
<reference evidence="1 2" key="1">
    <citation type="submission" date="2019-08" db="EMBL/GenBank/DDBJ databases">
        <title>Complete genome sequence of Kushneria sp. YCWA18, a halophilic phosphate-solubilizing bacterium isolated from Daqiao saltern in China.</title>
        <authorList>
            <person name="Du G.-X."/>
            <person name="Qu L.-Y."/>
        </authorList>
    </citation>
    <scope>NUCLEOTIDE SEQUENCE [LARGE SCALE GENOMIC DNA]</scope>
    <source>
        <strain evidence="1 2">YCWA18</strain>
    </source>
</reference>
<sequence length="98" mass="10626">MLVSGAVHAEDLPHFDVEAYCKQVSSVGGSSNAIYNSCIDMQQDAYDVLKSSWADVPAKTQDYCQQVASVGGSSYSILKSCIEMETDAASNRKSFQFN</sequence>
<dbReference type="Proteomes" id="UP000322553">
    <property type="component" value="Chromosome"/>
</dbReference>
<keyword evidence="2" id="KW-1185">Reference proteome</keyword>
<gene>
    <name evidence="1" type="ORF">FY550_14620</name>
</gene>
<name>A0A5C1A3T3_9GAMM</name>
<evidence type="ECO:0000313" key="1">
    <source>
        <dbReference type="EMBL" id="QEL12896.1"/>
    </source>
</evidence>
<dbReference type="OrthoDB" id="8688581at2"/>
<accession>A0A5C1A3T3</accession>
<evidence type="ECO:0000313" key="2">
    <source>
        <dbReference type="Proteomes" id="UP000322553"/>
    </source>
</evidence>
<proteinExistence type="predicted"/>
<dbReference type="EMBL" id="CP043420">
    <property type="protein sequence ID" value="QEL12896.1"/>
    <property type="molecule type" value="Genomic_DNA"/>
</dbReference>
<organism evidence="1 2">
    <name type="scientific">Kushneria phosphatilytica</name>
    <dbReference type="NCBI Taxonomy" id="657387"/>
    <lineage>
        <taxon>Bacteria</taxon>
        <taxon>Pseudomonadati</taxon>
        <taxon>Pseudomonadota</taxon>
        <taxon>Gammaproteobacteria</taxon>
        <taxon>Oceanospirillales</taxon>
        <taxon>Halomonadaceae</taxon>
        <taxon>Kushneria</taxon>
    </lineage>
</organism>
<dbReference type="KEGG" id="kuy:FY550_14620"/>